<dbReference type="Gene3D" id="6.10.140.1790">
    <property type="match status" value="1"/>
</dbReference>
<keyword evidence="2" id="KW-0508">mRNA splicing</keyword>
<protein>
    <recommendedName>
        <fullName evidence="2">Branchpoint-bridging protein</fullName>
    </recommendedName>
</protein>
<keyword evidence="1 2" id="KW-0479">Metal-binding</keyword>
<evidence type="ECO:0000313" key="5">
    <source>
        <dbReference type="Proteomes" id="UP001412067"/>
    </source>
</evidence>
<name>A0ABR2N1Y1_9ASPA</name>
<sequence length="157" mass="18220">MQLPDFMKDFIADLDPEVQTLNILLLEINHKLQSGIPLDDRPECARYPSPEPIYDNLGIKINTREYRAREKLMKERQVIISKLIQKNPAFRPPADYRPPKLHKKLYIPMKEYPGYNFIELIIGPEEFSQLSVCMSSKIPPMLMFSSSRALNLIVSTD</sequence>
<dbReference type="InterPro" id="IPR036612">
    <property type="entry name" value="KH_dom_type_1_sf"/>
</dbReference>
<dbReference type="Gene3D" id="3.30.1370.10">
    <property type="entry name" value="K Homology domain, type 1"/>
    <property type="match status" value="1"/>
</dbReference>
<evidence type="ECO:0000256" key="1">
    <source>
        <dbReference type="ARBA" id="ARBA00022723"/>
    </source>
</evidence>
<accession>A0ABR2N1Y1</accession>
<comment type="similarity">
    <text evidence="2">Belongs to the BBP/SF1 family.</text>
</comment>
<dbReference type="Proteomes" id="UP001412067">
    <property type="component" value="Unassembled WGS sequence"/>
</dbReference>
<proteinExistence type="inferred from homology"/>
<dbReference type="InterPro" id="IPR047086">
    <property type="entry name" value="SF1-HH_sf"/>
</dbReference>
<keyword evidence="2" id="KW-0507">mRNA processing</keyword>
<organism evidence="4 5">
    <name type="scientific">Platanthera guangdongensis</name>
    <dbReference type="NCBI Taxonomy" id="2320717"/>
    <lineage>
        <taxon>Eukaryota</taxon>
        <taxon>Viridiplantae</taxon>
        <taxon>Streptophyta</taxon>
        <taxon>Embryophyta</taxon>
        <taxon>Tracheophyta</taxon>
        <taxon>Spermatophyta</taxon>
        <taxon>Magnoliopsida</taxon>
        <taxon>Liliopsida</taxon>
        <taxon>Asparagales</taxon>
        <taxon>Orchidaceae</taxon>
        <taxon>Orchidoideae</taxon>
        <taxon>Orchideae</taxon>
        <taxon>Orchidinae</taxon>
        <taxon>Platanthera</taxon>
    </lineage>
</organism>
<dbReference type="PANTHER" id="PTHR11208:SF45">
    <property type="entry name" value="SPLICING FACTOR 1"/>
    <property type="match status" value="1"/>
</dbReference>
<evidence type="ECO:0000313" key="4">
    <source>
        <dbReference type="EMBL" id="KAK8970527.1"/>
    </source>
</evidence>
<dbReference type="InterPro" id="IPR045071">
    <property type="entry name" value="BBP-like"/>
</dbReference>
<reference evidence="4 5" key="1">
    <citation type="journal article" date="2022" name="Nat. Plants">
        <title>Genomes of leafy and leafless Platanthera orchids illuminate the evolution of mycoheterotrophy.</title>
        <authorList>
            <person name="Li M.H."/>
            <person name="Liu K.W."/>
            <person name="Li Z."/>
            <person name="Lu H.C."/>
            <person name="Ye Q.L."/>
            <person name="Zhang D."/>
            <person name="Wang J.Y."/>
            <person name="Li Y.F."/>
            <person name="Zhong Z.M."/>
            <person name="Liu X."/>
            <person name="Yu X."/>
            <person name="Liu D.K."/>
            <person name="Tu X.D."/>
            <person name="Liu B."/>
            <person name="Hao Y."/>
            <person name="Liao X.Y."/>
            <person name="Jiang Y.T."/>
            <person name="Sun W.H."/>
            <person name="Chen J."/>
            <person name="Chen Y.Q."/>
            <person name="Ai Y."/>
            <person name="Zhai J.W."/>
            <person name="Wu S.S."/>
            <person name="Zhou Z."/>
            <person name="Hsiao Y.Y."/>
            <person name="Wu W.L."/>
            <person name="Chen Y.Y."/>
            <person name="Lin Y.F."/>
            <person name="Hsu J.L."/>
            <person name="Li C.Y."/>
            <person name="Wang Z.W."/>
            <person name="Zhao X."/>
            <person name="Zhong W.Y."/>
            <person name="Ma X.K."/>
            <person name="Ma L."/>
            <person name="Huang J."/>
            <person name="Chen G.Z."/>
            <person name="Huang M.Z."/>
            <person name="Huang L."/>
            <person name="Peng D.H."/>
            <person name="Luo Y.B."/>
            <person name="Zou S.Q."/>
            <person name="Chen S.P."/>
            <person name="Lan S."/>
            <person name="Tsai W.C."/>
            <person name="Van de Peer Y."/>
            <person name="Liu Z.J."/>
        </authorList>
    </citation>
    <scope>NUCLEOTIDE SEQUENCE [LARGE SCALE GENOMIC DNA]</scope>
    <source>
        <strain evidence="4">Lor288</strain>
    </source>
</reference>
<evidence type="ECO:0000259" key="3">
    <source>
        <dbReference type="Pfam" id="PF16275"/>
    </source>
</evidence>
<dbReference type="Pfam" id="PF16275">
    <property type="entry name" value="SF1-HH"/>
    <property type="match status" value="1"/>
</dbReference>
<feature type="domain" description="Splicing factor 1 helix-hairpin" evidence="3">
    <location>
        <begin position="4"/>
        <end position="97"/>
    </location>
</feature>
<keyword evidence="5" id="KW-1185">Reference proteome</keyword>
<comment type="caution">
    <text evidence="4">The sequence shown here is derived from an EMBL/GenBank/DDBJ whole genome shotgun (WGS) entry which is preliminary data.</text>
</comment>
<keyword evidence="2" id="KW-0863">Zinc-finger</keyword>
<keyword evidence="2" id="KW-0862">Zinc</keyword>
<comment type="function">
    <text evidence="2">Necessary for the splicing of pre-mRNA. Has a role in the recognition of the branch site (5'-UACUAAC-3'), the pyrimidine tract and the 3'-splice site at the 3'-end of introns.</text>
</comment>
<dbReference type="PANTHER" id="PTHR11208">
    <property type="entry name" value="RNA-BINDING PROTEIN RELATED"/>
    <property type="match status" value="1"/>
</dbReference>
<comment type="subcellular location">
    <subcellularLocation>
        <location evidence="2">Nucleus</location>
    </subcellularLocation>
</comment>
<dbReference type="InterPro" id="IPR032570">
    <property type="entry name" value="SF1-HH"/>
</dbReference>
<evidence type="ECO:0000256" key="2">
    <source>
        <dbReference type="RuleBase" id="RU367126"/>
    </source>
</evidence>
<keyword evidence="2" id="KW-0539">Nucleus</keyword>
<gene>
    <name evidence="4" type="ORF">KSP40_PGU005032</name>
</gene>
<dbReference type="EMBL" id="JBBWWR010000002">
    <property type="protein sequence ID" value="KAK8970527.1"/>
    <property type="molecule type" value="Genomic_DNA"/>
</dbReference>
<keyword evidence="2" id="KW-0747">Spliceosome</keyword>